<name>A0A2M7WW93_UNCKA</name>
<dbReference type="AlphaFoldDB" id="A0A2M7WW93"/>
<evidence type="ECO:0000313" key="2">
    <source>
        <dbReference type="Proteomes" id="UP000230538"/>
    </source>
</evidence>
<proteinExistence type="predicted"/>
<reference evidence="2" key="1">
    <citation type="submission" date="2017-09" db="EMBL/GenBank/DDBJ databases">
        <title>Depth-based differentiation of microbial function through sediment-hosted aquifers and enrichment of novel symbionts in the deep terrestrial subsurface.</title>
        <authorList>
            <person name="Probst A.J."/>
            <person name="Ladd B."/>
            <person name="Jarett J.K."/>
            <person name="Geller-Mcgrath D.E."/>
            <person name="Sieber C.M.K."/>
            <person name="Emerson J.B."/>
            <person name="Anantharaman K."/>
            <person name="Thomas B.C."/>
            <person name="Malmstrom R."/>
            <person name="Stieglmeier M."/>
            <person name="Klingl A."/>
            <person name="Woyke T."/>
            <person name="Ryan C.M."/>
            <person name="Banfield J.F."/>
        </authorList>
    </citation>
    <scope>NUCLEOTIDE SEQUENCE [LARGE SCALE GENOMIC DNA]</scope>
</reference>
<dbReference type="EMBL" id="PFXB01000107">
    <property type="protein sequence ID" value="PJA37325.1"/>
    <property type="molecule type" value="Genomic_DNA"/>
</dbReference>
<protein>
    <submittedName>
        <fullName evidence="1">Uncharacterized protein</fullName>
    </submittedName>
</protein>
<sequence>MNFKFFLDIRVFFGYTLFMYAEIIQPDLNVAFIVSRNGLQTTAEAFNQLEAKLDSLTGRKFYGTYLNGEYRACLLTQDQDEATRLELPSWTIPGGKYLKAKIKNWSRKIPSIKTTFEDMEKFASHDKSRPYIEFYRSFAELILFLPII</sequence>
<gene>
    <name evidence="1" type="ORF">CO181_04000</name>
</gene>
<evidence type="ECO:0000313" key="1">
    <source>
        <dbReference type="EMBL" id="PJA37325.1"/>
    </source>
</evidence>
<comment type="caution">
    <text evidence="1">The sequence shown here is derived from an EMBL/GenBank/DDBJ whole genome shotgun (WGS) entry which is preliminary data.</text>
</comment>
<accession>A0A2M7WW93</accession>
<dbReference type="Proteomes" id="UP000230538">
    <property type="component" value="Unassembled WGS sequence"/>
</dbReference>
<organism evidence="1 2">
    <name type="scientific">candidate division WWE3 bacterium CG_4_9_14_3_um_filter_43_9</name>
    <dbReference type="NCBI Taxonomy" id="1975082"/>
    <lineage>
        <taxon>Bacteria</taxon>
        <taxon>Katanobacteria</taxon>
    </lineage>
</organism>